<organism evidence="1 2">
    <name type="scientific">Fertoeibacter niger</name>
    <dbReference type="NCBI Taxonomy" id="2656921"/>
    <lineage>
        <taxon>Bacteria</taxon>
        <taxon>Pseudomonadati</taxon>
        <taxon>Pseudomonadota</taxon>
        <taxon>Alphaproteobacteria</taxon>
        <taxon>Rhodobacterales</taxon>
        <taxon>Paracoccaceae</taxon>
        <taxon>Fertoeibacter</taxon>
    </lineage>
</organism>
<dbReference type="Pfam" id="PF09898">
    <property type="entry name" value="DUF2125"/>
    <property type="match status" value="1"/>
</dbReference>
<protein>
    <submittedName>
        <fullName evidence="1">DUF2125 domain-containing protein</fullName>
    </submittedName>
</protein>
<evidence type="ECO:0000313" key="1">
    <source>
        <dbReference type="EMBL" id="NUB44434.1"/>
    </source>
</evidence>
<dbReference type="Proteomes" id="UP000484076">
    <property type="component" value="Unassembled WGS sequence"/>
</dbReference>
<evidence type="ECO:0000313" key="2">
    <source>
        <dbReference type="Proteomes" id="UP000484076"/>
    </source>
</evidence>
<name>A0A8X8KKM4_9RHOB</name>
<gene>
    <name evidence="1" type="ORF">GEU84_008575</name>
</gene>
<accession>A0A8X8KKM4</accession>
<dbReference type="InterPro" id="IPR018666">
    <property type="entry name" value="DUF2125"/>
</dbReference>
<dbReference type="AlphaFoldDB" id="A0A8X8KKM4"/>
<proteinExistence type="predicted"/>
<comment type="caution">
    <text evidence="1">The sequence shown here is derived from an EMBL/GenBank/DDBJ whole genome shotgun (WGS) entry which is preliminary data.</text>
</comment>
<dbReference type="EMBL" id="WHUT02000004">
    <property type="protein sequence ID" value="NUB44434.1"/>
    <property type="molecule type" value="Genomic_DNA"/>
</dbReference>
<sequence length="326" mass="34398">MRALVRVVLVLAVLYAGYWFVGSRALERGAEAWFQQQAAAGFIAERESLSVQGFPSRFDLTVNGLRLADPATGIGWEAPFVQVFSLSYKPWHVIAAFAPQQIVRTPSDDVTLDAAKLQASVIVTPGPALALDRVALAGEGLRATSSIGWSLAADSARFATRRLDGTDNAHDIGIEATNISPDASLLTALGAASLPGQIDLARLTATASFSAPLDRHAGATRPQLLALEIGEGLLRWGDLGLFARGSLVADAQGQAEGRVEFRLDNWPKAVDLAVALGLMTPEVAPTWRNALTLLAAGGNTVEVPLTFAQGRMSLGPLPIGPAPRLH</sequence>
<keyword evidence="2" id="KW-1185">Reference proteome</keyword>
<reference evidence="1" key="1">
    <citation type="submission" date="2020-05" db="EMBL/GenBank/DDBJ databases">
        <title>Fertoebacter nigrum gen. nov., sp. nov., a new member of the family Rhodobacteraceae.</title>
        <authorList>
            <person name="Szuroczki S."/>
            <person name="Abbaszade G."/>
            <person name="Buni D."/>
            <person name="Schumann P."/>
            <person name="Toth E."/>
        </authorList>
    </citation>
    <scope>NUCLEOTIDE SEQUENCE</scope>
    <source>
        <strain evidence="1">RG-N-1a</strain>
    </source>
</reference>
<dbReference type="RefSeq" id="WP_174539552.1">
    <property type="nucleotide sequence ID" value="NZ_WHUT02000004.1"/>
</dbReference>